<dbReference type="SMART" id="SM00052">
    <property type="entry name" value="EAL"/>
    <property type="match status" value="1"/>
</dbReference>
<accession>A0A0D8HKA1</accession>
<dbReference type="AlphaFoldDB" id="A0A0D8HKA1"/>
<dbReference type="EMBL" id="JXYS01000036">
    <property type="protein sequence ID" value="KJF17526.1"/>
    <property type="molecule type" value="Genomic_DNA"/>
</dbReference>
<dbReference type="InterPro" id="IPR035919">
    <property type="entry name" value="EAL_sf"/>
</dbReference>
<dbReference type="STRING" id="1280514.AXFE_15850"/>
<dbReference type="Gene3D" id="3.20.20.450">
    <property type="entry name" value="EAL domain"/>
    <property type="match status" value="1"/>
</dbReference>
<dbReference type="PANTHER" id="PTHR33121:SF15">
    <property type="entry name" value="BLUE LIGHT- AND TEMPERATURE-REGULATED ANTIREPRESSOR BLUF"/>
    <property type="match status" value="1"/>
</dbReference>
<dbReference type="InterPro" id="IPR001633">
    <property type="entry name" value="EAL_dom"/>
</dbReference>
<dbReference type="SUPFAM" id="SSF141868">
    <property type="entry name" value="EAL domain-like"/>
    <property type="match status" value="1"/>
</dbReference>
<keyword evidence="3" id="KW-1185">Reference proteome</keyword>
<dbReference type="GO" id="GO:0071111">
    <property type="term" value="F:cyclic-guanylate-specific phosphodiesterase activity"/>
    <property type="evidence" value="ECO:0007669"/>
    <property type="project" value="UniProtKB-EC"/>
</dbReference>
<keyword evidence="2" id="KW-0378">Hydrolase</keyword>
<dbReference type="RefSeq" id="WP_152625937.1">
    <property type="nucleotide sequence ID" value="NZ_JXYS01000036.1"/>
</dbReference>
<reference evidence="2 3" key="1">
    <citation type="submission" date="2015-01" db="EMBL/GenBank/DDBJ databases">
        <title>Draft genome of the acidophilic iron oxidizer Acidithrix ferrooxidans strain Py-F3.</title>
        <authorList>
            <person name="Poehlein A."/>
            <person name="Eisen S."/>
            <person name="Schloemann M."/>
            <person name="Johnson B.D."/>
            <person name="Daniel R."/>
            <person name="Muehling M."/>
        </authorList>
    </citation>
    <scope>NUCLEOTIDE SEQUENCE [LARGE SCALE GENOMIC DNA]</scope>
    <source>
        <strain evidence="2 3">Py-F3</strain>
    </source>
</reference>
<organism evidence="2 3">
    <name type="scientific">Acidithrix ferrooxidans</name>
    <dbReference type="NCBI Taxonomy" id="1280514"/>
    <lineage>
        <taxon>Bacteria</taxon>
        <taxon>Bacillati</taxon>
        <taxon>Actinomycetota</taxon>
        <taxon>Acidimicrobiia</taxon>
        <taxon>Acidimicrobiales</taxon>
        <taxon>Acidimicrobiaceae</taxon>
        <taxon>Acidithrix</taxon>
    </lineage>
</organism>
<feature type="domain" description="EAL" evidence="1">
    <location>
        <begin position="106"/>
        <end position="357"/>
    </location>
</feature>
<dbReference type="PANTHER" id="PTHR33121">
    <property type="entry name" value="CYCLIC DI-GMP PHOSPHODIESTERASE PDEF"/>
    <property type="match status" value="1"/>
</dbReference>
<proteinExistence type="predicted"/>
<dbReference type="PROSITE" id="PS50883">
    <property type="entry name" value="EAL"/>
    <property type="match status" value="1"/>
</dbReference>
<dbReference type="Proteomes" id="UP000032360">
    <property type="component" value="Unassembled WGS sequence"/>
</dbReference>
<dbReference type="Pfam" id="PF00563">
    <property type="entry name" value="EAL"/>
    <property type="match status" value="1"/>
</dbReference>
<dbReference type="OrthoDB" id="1673646at2"/>
<evidence type="ECO:0000313" key="3">
    <source>
        <dbReference type="Proteomes" id="UP000032360"/>
    </source>
</evidence>
<evidence type="ECO:0000259" key="1">
    <source>
        <dbReference type="PROSITE" id="PS50883"/>
    </source>
</evidence>
<sequence length="357" mass="40365">MPCRECGTFCVPEQQEFDRVLLSVPSMELLILLEESMRRGGFDFEVNGLSLKHSGADSVTALQFLACQANLSDFQQREIQLLTLRSGEEVTFDVMRGVQSLDKYRRSMGHPEVRKCLENKRIETHFQPVVEIASQQLHGFEALSRGRNETGEIISPTVLFEYARANDAVFFLDRLARETAIRTAAELELPGRIFINFLPNAIYDPRQCLRTTLEIADEANFDPSRIVFEVTETERIEDMDHLGRIFDYYRHNGFKVALDDVGSGYAGLNTLIDLSPDIIKVDREIIIDIDRNPLKQSIFRGLATAAREQGIEVVAEGIETKEEFAFVAKNGATLAQGFLFAKPMRNPPTNLTWPNPS</sequence>
<evidence type="ECO:0000313" key="2">
    <source>
        <dbReference type="EMBL" id="KJF17526.1"/>
    </source>
</evidence>
<dbReference type="InterPro" id="IPR050706">
    <property type="entry name" value="Cyclic-di-GMP_PDE-like"/>
</dbReference>
<dbReference type="EC" id="3.1.4.52" evidence="2"/>
<name>A0A0D8HKA1_9ACTN</name>
<gene>
    <name evidence="2" type="primary">gmr4</name>
    <name evidence="2" type="ORF">AXFE_15850</name>
</gene>
<protein>
    <submittedName>
        <fullName evidence="2">Cyclic di-GMP phosphodiesterase Gmr</fullName>
        <ecNumber evidence="2">3.1.4.52</ecNumber>
    </submittedName>
</protein>
<comment type="caution">
    <text evidence="2">The sequence shown here is derived from an EMBL/GenBank/DDBJ whole genome shotgun (WGS) entry which is preliminary data.</text>
</comment>
<dbReference type="CDD" id="cd01948">
    <property type="entry name" value="EAL"/>
    <property type="match status" value="1"/>
</dbReference>